<evidence type="ECO:0000313" key="9">
    <source>
        <dbReference type="EMBL" id="JAT50506.1"/>
    </source>
</evidence>
<dbReference type="GO" id="GO:0004805">
    <property type="term" value="F:trehalose-phosphatase activity"/>
    <property type="evidence" value="ECO:0007669"/>
    <property type="project" value="TreeGrafter"/>
</dbReference>
<comment type="similarity">
    <text evidence="2">In the C-terminal section; belongs to the trehalose phosphatase family.</text>
</comment>
<dbReference type="InterPro" id="IPR036412">
    <property type="entry name" value="HAD-like_sf"/>
</dbReference>
<dbReference type="InterPro" id="IPR023214">
    <property type="entry name" value="HAD_sf"/>
</dbReference>
<feature type="compositionally biased region" description="Acidic residues" evidence="8">
    <location>
        <begin position="39"/>
        <end position="48"/>
    </location>
</feature>
<evidence type="ECO:0000256" key="4">
    <source>
        <dbReference type="ARBA" id="ARBA00022553"/>
    </source>
</evidence>
<dbReference type="GO" id="GO:0005829">
    <property type="term" value="C:cytosol"/>
    <property type="evidence" value="ECO:0007669"/>
    <property type="project" value="TreeGrafter"/>
</dbReference>
<dbReference type="Pfam" id="PF00982">
    <property type="entry name" value="Glyco_transf_20"/>
    <property type="match status" value="1"/>
</dbReference>
<keyword evidence="6" id="KW-0808">Transferase</keyword>
<dbReference type="NCBIfam" id="TIGR00685">
    <property type="entry name" value="T6PP"/>
    <property type="match status" value="1"/>
</dbReference>
<dbReference type="EMBL" id="GDJX01017430">
    <property type="protein sequence ID" value="JAT50506.1"/>
    <property type="molecule type" value="Transcribed_RNA"/>
</dbReference>
<dbReference type="SUPFAM" id="SSF56784">
    <property type="entry name" value="HAD-like"/>
    <property type="match status" value="1"/>
</dbReference>
<dbReference type="Gene3D" id="3.40.50.2000">
    <property type="entry name" value="Glycogen Phosphorylase B"/>
    <property type="match status" value="2"/>
</dbReference>
<feature type="region of interest" description="Disordered" evidence="8">
    <location>
        <begin position="37"/>
        <end position="59"/>
    </location>
</feature>
<dbReference type="InterPro" id="IPR006379">
    <property type="entry name" value="HAD-SF_hydro_IIB"/>
</dbReference>
<keyword evidence="5" id="KW-0328">Glycosyltransferase</keyword>
<proteinExistence type="inferred from homology"/>
<dbReference type="PANTHER" id="PTHR10788:SF113">
    <property type="entry name" value="TREHALOSE 6-PHOSPHATE PHOSPHATASE"/>
    <property type="match status" value="1"/>
</dbReference>
<evidence type="ECO:0000256" key="7">
    <source>
        <dbReference type="ARBA" id="ARBA00048039"/>
    </source>
</evidence>
<evidence type="ECO:0000256" key="5">
    <source>
        <dbReference type="ARBA" id="ARBA00022676"/>
    </source>
</evidence>
<dbReference type="InterPro" id="IPR003337">
    <property type="entry name" value="Trehalose_PPase"/>
</dbReference>
<gene>
    <name evidence="9" type="primary">TPS7_2</name>
    <name evidence="9" type="ORF">g.125848</name>
</gene>
<dbReference type="SUPFAM" id="SSF53756">
    <property type="entry name" value="UDP-Glycosyltransferase/glycogen phosphorylase"/>
    <property type="match status" value="1"/>
</dbReference>
<dbReference type="InterPro" id="IPR001830">
    <property type="entry name" value="Glyco_trans_20"/>
</dbReference>
<comment type="similarity">
    <text evidence="1">In the N-terminal section; belongs to the glycosyltransferase 20 family.</text>
</comment>
<dbReference type="Gene3D" id="3.40.50.1000">
    <property type="entry name" value="HAD superfamily/HAD-like"/>
    <property type="match status" value="2"/>
</dbReference>
<dbReference type="FunFam" id="3.40.50.2000:FF:000017">
    <property type="entry name" value="alpha,alpha-trehalose-phosphate synthase [UDP-forming] 6"/>
    <property type="match status" value="1"/>
</dbReference>
<reference evidence="9" key="1">
    <citation type="submission" date="2015-07" db="EMBL/GenBank/DDBJ databases">
        <title>Transcriptome Assembly of Anthurium amnicola.</title>
        <authorList>
            <person name="Suzuki J."/>
        </authorList>
    </citation>
    <scope>NUCLEOTIDE SEQUENCE</scope>
</reference>
<dbReference type="FunFam" id="3.40.50.2000:FF:000010">
    <property type="entry name" value="Alpha,alpha-trehalose-phosphate synthase"/>
    <property type="match status" value="1"/>
</dbReference>
<dbReference type="FunFam" id="3.40.50.1000:FF:000052">
    <property type="entry name" value="Alpha,alpha-trehalose-phosphate synthase [UDP-forming] 6"/>
    <property type="match status" value="1"/>
</dbReference>
<evidence type="ECO:0000256" key="2">
    <source>
        <dbReference type="ARBA" id="ARBA00006330"/>
    </source>
</evidence>
<evidence type="ECO:0000256" key="3">
    <source>
        <dbReference type="ARBA" id="ARBA00012538"/>
    </source>
</evidence>
<evidence type="ECO:0000256" key="6">
    <source>
        <dbReference type="ARBA" id="ARBA00022679"/>
    </source>
</evidence>
<dbReference type="AlphaFoldDB" id="A0A1D1Y7F5"/>
<organism evidence="9">
    <name type="scientific">Anthurium amnicola</name>
    <dbReference type="NCBI Taxonomy" id="1678845"/>
    <lineage>
        <taxon>Eukaryota</taxon>
        <taxon>Viridiplantae</taxon>
        <taxon>Streptophyta</taxon>
        <taxon>Embryophyta</taxon>
        <taxon>Tracheophyta</taxon>
        <taxon>Spermatophyta</taxon>
        <taxon>Magnoliopsida</taxon>
        <taxon>Liliopsida</taxon>
        <taxon>Araceae</taxon>
        <taxon>Pothoideae</taxon>
        <taxon>Potheae</taxon>
        <taxon>Anthurium</taxon>
    </lineage>
</organism>
<dbReference type="NCBIfam" id="TIGR01484">
    <property type="entry name" value="HAD-SF-IIB"/>
    <property type="match status" value="1"/>
</dbReference>
<evidence type="ECO:0000256" key="8">
    <source>
        <dbReference type="SAM" id="MobiDB-lite"/>
    </source>
</evidence>
<dbReference type="PANTHER" id="PTHR10788">
    <property type="entry name" value="TREHALOSE-6-PHOSPHATE SYNTHASE"/>
    <property type="match status" value="1"/>
</dbReference>
<dbReference type="FunFam" id="3.40.50.1000:FF:000054">
    <property type="entry name" value="alpha,alpha-trehalose-phosphate synthase [UDP-forming] 6"/>
    <property type="match status" value="1"/>
</dbReference>
<dbReference type="CDD" id="cd03788">
    <property type="entry name" value="GT20_TPS"/>
    <property type="match status" value="1"/>
</dbReference>
<sequence>MVSRSYSNLLELASGEAPSFGRMNRRLPRVMTAAGIISDLDDDEDDDARSDPSSSAPRDRTIVVANQLPVHARRGADGKGWEFAWDDDSLLVQLKDGAPGEDMEFVYVGCLREEVPMGEQEEVAQALLERFRCVPAFLPSDLFSRYYHGFCKQQLWPLFHYMLPLSPDLGGRFDRSLWQAYVSVNKIFADKILEVINPDEDFVWVHDYHLMVLPTFLRRRFNRLRMGFFLHSPFPSSEIYRTLPVREEILKALLNSDLVGFHTFDYARHFLSCCSRMLGLEYQSKRGYIGLEYFGRTVGIKIMPVGIHMGQLESALRLADGEWRLADLRQRFQGKTLLLGVDDMDIFKGINLKLLAFEQMLKTHPSWQGKAVMVQIANPARGGGRDLEVIQAEIRESCNRINGAFARPNYEPVVYIDRPVSFGERIAFYTVAECAVVTAVRDGMNLTPYEYVVCRQGSLTGSQPLAGMLVVSEFIGCSPSLSGAIRINPWNIESTAEAMNEAISMDEAEKQLRHEKHYRYVSTHDVAYWSRSFLQDLERCCRDHFRRRCWGFGLGFGFRVVALDPNFRKLSIDAIVSAYQRAGSRAILLDYDGTVMPQTSIIKAPGDEVISIMNVLCRDKKNAIFIVSGRGRHSLGKWFSPCEKLGIAAEHGYFIRWSRDEEWETCGQTTDFGWIQIAEPVMKLYTEATDGSSMETKESALVWHHQDADPVFGSAQAKEMLEHLESVLANEPVAVKSGQFIVEVKPQGVSKGLVVEKILSKMREAGKQADFVLCIGDDRSDEDMFEGIGAMTRDLVSPSTSIFACTVGQKPSKAKYYLDDTTEVVTMLKALAEASDD</sequence>
<protein>
    <recommendedName>
        <fullName evidence="3">alpha,alpha-trehalose-phosphate synthase (UDP-forming)</fullName>
        <ecNumber evidence="3">2.4.1.15</ecNumber>
    </recommendedName>
</protein>
<dbReference type="EC" id="2.4.1.15" evidence="3"/>
<evidence type="ECO:0000256" key="1">
    <source>
        <dbReference type="ARBA" id="ARBA00005409"/>
    </source>
</evidence>
<dbReference type="CDD" id="cd01627">
    <property type="entry name" value="HAD_TPP"/>
    <property type="match status" value="1"/>
</dbReference>
<comment type="catalytic activity">
    <reaction evidence="7">
        <text>D-glucose 6-phosphate + UDP-alpha-D-glucose = alpha,alpha-trehalose 6-phosphate + UDP + H(+)</text>
        <dbReference type="Rhea" id="RHEA:18889"/>
        <dbReference type="ChEBI" id="CHEBI:15378"/>
        <dbReference type="ChEBI" id="CHEBI:58223"/>
        <dbReference type="ChEBI" id="CHEBI:58429"/>
        <dbReference type="ChEBI" id="CHEBI:58885"/>
        <dbReference type="ChEBI" id="CHEBI:61548"/>
        <dbReference type="EC" id="2.4.1.15"/>
    </reaction>
</comment>
<keyword evidence="4" id="KW-0597">Phosphoprotein</keyword>
<name>A0A1D1Y7F5_9ARAE</name>
<dbReference type="GO" id="GO:0003825">
    <property type="term" value="F:alpha,alpha-trehalose-phosphate synthase (UDP-forming) activity"/>
    <property type="evidence" value="ECO:0007669"/>
    <property type="project" value="UniProtKB-EC"/>
</dbReference>
<accession>A0A1D1Y7F5</accession>
<dbReference type="Pfam" id="PF02358">
    <property type="entry name" value="Trehalose_PPase"/>
    <property type="match status" value="1"/>
</dbReference>
<dbReference type="GO" id="GO:0005992">
    <property type="term" value="P:trehalose biosynthetic process"/>
    <property type="evidence" value="ECO:0007669"/>
    <property type="project" value="InterPro"/>
</dbReference>